<sequence>MSGYPPQQPQYGPPQGQYPPQQGYGYPPQQPQMYPQQQPQVVIVKEEKKERGCLTAWYVSTPPFQINVPSLV</sequence>
<feature type="compositionally biased region" description="Pro residues" evidence="1">
    <location>
        <begin position="1"/>
        <end position="12"/>
    </location>
</feature>
<gene>
    <name evidence="2" type="ORF">HYFRA_00003019</name>
</gene>
<dbReference type="AlphaFoldDB" id="A0A9N9KQB1"/>
<keyword evidence="3" id="KW-1185">Reference proteome</keyword>
<reference evidence="2" key="1">
    <citation type="submission" date="2021-07" db="EMBL/GenBank/DDBJ databases">
        <authorList>
            <person name="Durling M."/>
        </authorList>
    </citation>
    <scope>NUCLEOTIDE SEQUENCE</scope>
</reference>
<evidence type="ECO:0000313" key="2">
    <source>
        <dbReference type="EMBL" id="CAG8950803.1"/>
    </source>
</evidence>
<proteinExistence type="predicted"/>
<dbReference type="Proteomes" id="UP000696280">
    <property type="component" value="Unassembled WGS sequence"/>
</dbReference>
<organism evidence="2 3">
    <name type="scientific">Hymenoscyphus fraxineus</name>
    <dbReference type="NCBI Taxonomy" id="746836"/>
    <lineage>
        <taxon>Eukaryota</taxon>
        <taxon>Fungi</taxon>
        <taxon>Dikarya</taxon>
        <taxon>Ascomycota</taxon>
        <taxon>Pezizomycotina</taxon>
        <taxon>Leotiomycetes</taxon>
        <taxon>Helotiales</taxon>
        <taxon>Helotiaceae</taxon>
        <taxon>Hymenoscyphus</taxon>
    </lineage>
</organism>
<evidence type="ECO:0000313" key="3">
    <source>
        <dbReference type="Proteomes" id="UP000696280"/>
    </source>
</evidence>
<evidence type="ECO:0000256" key="1">
    <source>
        <dbReference type="SAM" id="MobiDB-lite"/>
    </source>
</evidence>
<comment type="caution">
    <text evidence="2">The sequence shown here is derived from an EMBL/GenBank/DDBJ whole genome shotgun (WGS) entry which is preliminary data.</text>
</comment>
<name>A0A9N9KQB1_9HELO</name>
<feature type="region of interest" description="Disordered" evidence="1">
    <location>
        <begin position="1"/>
        <end position="38"/>
    </location>
</feature>
<protein>
    <submittedName>
        <fullName evidence="2">Uncharacterized protein</fullName>
    </submittedName>
</protein>
<feature type="compositionally biased region" description="Low complexity" evidence="1">
    <location>
        <begin position="13"/>
        <end position="38"/>
    </location>
</feature>
<accession>A0A9N9KQB1</accession>
<dbReference type="EMBL" id="CAJVRL010000038">
    <property type="protein sequence ID" value="CAG8950803.1"/>
    <property type="molecule type" value="Genomic_DNA"/>
</dbReference>